<evidence type="ECO:0000256" key="3">
    <source>
        <dbReference type="ARBA" id="ARBA00022989"/>
    </source>
</evidence>
<dbReference type="RefSeq" id="XP_005826674.1">
    <property type="nucleotide sequence ID" value="XM_005826617.1"/>
</dbReference>
<dbReference type="InterPro" id="IPR003844">
    <property type="entry name" value="UPF0060"/>
</dbReference>
<keyword evidence="4 5" id="KW-0472">Membrane</keyword>
<dbReference type="PaxDb" id="55529-EKX39694"/>
<evidence type="ECO:0000313" key="7">
    <source>
        <dbReference type="EnsemblProtists" id="EKX39694"/>
    </source>
</evidence>
<evidence type="ECO:0000256" key="4">
    <source>
        <dbReference type="ARBA" id="ARBA00023136"/>
    </source>
</evidence>
<reference evidence="8" key="2">
    <citation type="submission" date="2012-11" db="EMBL/GenBank/DDBJ databases">
        <authorList>
            <person name="Kuo A."/>
            <person name="Curtis B.A."/>
            <person name="Tanifuji G."/>
            <person name="Burki F."/>
            <person name="Gruber A."/>
            <person name="Irimia M."/>
            <person name="Maruyama S."/>
            <person name="Arias M.C."/>
            <person name="Ball S.G."/>
            <person name="Gile G.H."/>
            <person name="Hirakawa Y."/>
            <person name="Hopkins J.F."/>
            <person name="Rensing S.A."/>
            <person name="Schmutz J."/>
            <person name="Symeonidi A."/>
            <person name="Elias M."/>
            <person name="Eveleigh R.J."/>
            <person name="Herman E.K."/>
            <person name="Klute M.J."/>
            <person name="Nakayama T."/>
            <person name="Obornik M."/>
            <person name="Reyes-Prieto A."/>
            <person name="Armbrust E.V."/>
            <person name="Aves S.J."/>
            <person name="Beiko R.G."/>
            <person name="Coutinho P."/>
            <person name="Dacks J.B."/>
            <person name="Durnford D.G."/>
            <person name="Fast N.M."/>
            <person name="Green B.R."/>
            <person name="Grisdale C."/>
            <person name="Hempe F."/>
            <person name="Henrissat B."/>
            <person name="Hoppner M.P."/>
            <person name="Ishida K.-I."/>
            <person name="Kim E."/>
            <person name="Koreny L."/>
            <person name="Kroth P.G."/>
            <person name="Liu Y."/>
            <person name="Malik S.-B."/>
            <person name="Maier U.G."/>
            <person name="McRose D."/>
            <person name="Mock T."/>
            <person name="Neilson J.A."/>
            <person name="Onodera N.T."/>
            <person name="Poole A.M."/>
            <person name="Pritham E.J."/>
            <person name="Richards T.A."/>
            <person name="Rocap G."/>
            <person name="Roy S.W."/>
            <person name="Sarai C."/>
            <person name="Schaack S."/>
            <person name="Shirato S."/>
            <person name="Slamovits C.H."/>
            <person name="Spencer D.F."/>
            <person name="Suzuki S."/>
            <person name="Worden A.Z."/>
            <person name="Zauner S."/>
            <person name="Barry K."/>
            <person name="Bell C."/>
            <person name="Bharti A.K."/>
            <person name="Crow J.A."/>
            <person name="Grimwood J."/>
            <person name="Kramer R."/>
            <person name="Lindquist E."/>
            <person name="Lucas S."/>
            <person name="Salamov A."/>
            <person name="McFadden G.I."/>
            <person name="Lane C.E."/>
            <person name="Keeling P.J."/>
            <person name="Gray M.W."/>
            <person name="Grigoriev I.V."/>
            <person name="Archibald J.M."/>
        </authorList>
    </citation>
    <scope>NUCLEOTIDE SEQUENCE</scope>
    <source>
        <strain evidence="8">CCMP2712</strain>
    </source>
</reference>
<dbReference type="Proteomes" id="UP000011087">
    <property type="component" value="Unassembled WGS sequence"/>
</dbReference>
<accession>L1IUX6</accession>
<keyword evidence="2 5" id="KW-0812">Transmembrane</keyword>
<feature type="transmembrane region" description="Helical" evidence="5">
    <location>
        <begin position="79"/>
        <end position="95"/>
    </location>
</feature>
<feature type="transmembrane region" description="Helical" evidence="5">
    <location>
        <begin position="55"/>
        <end position="73"/>
    </location>
</feature>
<keyword evidence="3 5" id="KW-1133">Transmembrane helix</keyword>
<evidence type="ECO:0008006" key="9">
    <source>
        <dbReference type="Google" id="ProtNLM"/>
    </source>
</evidence>
<evidence type="ECO:0000256" key="2">
    <source>
        <dbReference type="ARBA" id="ARBA00022692"/>
    </source>
</evidence>
<gene>
    <name evidence="6" type="ORF">GUITHDRAFT_76221</name>
</gene>
<feature type="transmembrane region" description="Helical" evidence="5">
    <location>
        <begin position="25"/>
        <end position="43"/>
    </location>
</feature>
<keyword evidence="8" id="KW-1185">Reference proteome</keyword>
<protein>
    <recommendedName>
        <fullName evidence="9">YnfA family protein</fullName>
    </recommendedName>
</protein>
<reference evidence="7" key="3">
    <citation type="submission" date="2015-06" db="UniProtKB">
        <authorList>
            <consortium name="EnsemblProtists"/>
        </authorList>
    </citation>
    <scope>IDENTIFICATION</scope>
</reference>
<dbReference type="GO" id="GO:0005886">
    <property type="term" value="C:plasma membrane"/>
    <property type="evidence" value="ECO:0007669"/>
    <property type="project" value="TreeGrafter"/>
</dbReference>
<dbReference type="PANTHER" id="PTHR36116">
    <property type="entry name" value="UPF0060 MEMBRANE PROTEIN YNFA"/>
    <property type="match status" value="1"/>
</dbReference>
<keyword evidence="1" id="KW-1003">Cell membrane</keyword>
<dbReference type="EMBL" id="JH993037">
    <property type="protein sequence ID" value="EKX39694.1"/>
    <property type="molecule type" value="Genomic_DNA"/>
</dbReference>
<dbReference type="EnsemblProtists" id="EKX39694">
    <property type="protein sequence ID" value="EKX39694"/>
    <property type="gene ID" value="GUITHDRAFT_76221"/>
</dbReference>
<evidence type="ECO:0000313" key="6">
    <source>
        <dbReference type="EMBL" id="EKX39694.1"/>
    </source>
</evidence>
<evidence type="ECO:0000256" key="5">
    <source>
        <dbReference type="SAM" id="Phobius"/>
    </source>
</evidence>
<proteinExistence type="predicted"/>
<dbReference type="OrthoDB" id="65622at2759"/>
<sequence>FLLSGLCEIGGGWLVWNSIREGKPVWHGILGGVILAIYGVVATLQPEGLDFGRVYAAYGGYFILLSLLWGVYVMDAGDFVGSAMAIAGALIIVFWKR</sequence>
<reference evidence="6 8" key="1">
    <citation type="journal article" date="2012" name="Nature">
        <title>Algal genomes reveal evolutionary mosaicism and the fate of nucleomorphs.</title>
        <authorList>
            <consortium name="DOE Joint Genome Institute"/>
            <person name="Curtis B.A."/>
            <person name="Tanifuji G."/>
            <person name="Burki F."/>
            <person name="Gruber A."/>
            <person name="Irimia M."/>
            <person name="Maruyama S."/>
            <person name="Arias M.C."/>
            <person name="Ball S.G."/>
            <person name="Gile G.H."/>
            <person name="Hirakawa Y."/>
            <person name="Hopkins J.F."/>
            <person name="Kuo A."/>
            <person name="Rensing S.A."/>
            <person name="Schmutz J."/>
            <person name="Symeonidi A."/>
            <person name="Elias M."/>
            <person name="Eveleigh R.J."/>
            <person name="Herman E.K."/>
            <person name="Klute M.J."/>
            <person name="Nakayama T."/>
            <person name="Obornik M."/>
            <person name="Reyes-Prieto A."/>
            <person name="Armbrust E.V."/>
            <person name="Aves S.J."/>
            <person name="Beiko R.G."/>
            <person name="Coutinho P."/>
            <person name="Dacks J.B."/>
            <person name="Durnford D.G."/>
            <person name="Fast N.M."/>
            <person name="Green B.R."/>
            <person name="Grisdale C.J."/>
            <person name="Hempel F."/>
            <person name="Henrissat B."/>
            <person name="Hoppner M.P."/>
            <person name="Ishida K."/>
            <person name="Kim E."/>
            <person name="Koreny L."/>
            <person name="Kroth P.G."/>
            <person name="Liu Y."/>
            <person name="Malik S.B."/>
            <person name="Maier U.G."/>
            <person name="McRose D."/>
            <person name="Mock T."/>
            <person name="Neilson J.A."/>
            <person name="Onodera N.T."/>
            <person name="Poole A.M."/>
            <person name="Pritham E.J."/>
            <person name="Richards T.A."/>
            <person name="Rocap G."/>
            <person name="Roy S.W."/>
            <person name="Sarai C."/>
            <person name="Schaack S."/>
            <person name="Shirato S."/>
            <person name="Slamovits C.H."/>
            <person name="Spencer D.F."/>
            <person name="Suzuki S."/>
            <person name="Worden A.Z."/>
            <person name="Zauner S."/>
            <person name="Barry K."/>
            <person name="Bell C."/>
            <person name="Bharti A.K."/>
            <person name="Crow J.A."/>
            <person name="Grimwood J."/>
            <person name="Kramer R."/>
            <person name="Lindquist E."/>
            <person name="Lucas S."/>
            <person name="Salamov A."/>
            <person name="McFadden G.I."/>
            <person name="Lane C.E."/>
            <person name="Keeling P.J."/>
            <person name="Gray M.W."/>
            <person name="Grigoriev I.V."/>
            <person name="Archibald J.M."/>
        </authorList>
    </citation>
    <scope>NUCLEOTIDE SEQUENCE</scope>
    <source>
        <strain evidence="6 8">CCMP2712</strain>
    </source>
</reference>
<dbReference type="HOGENOM" id="CLU_117653_0_1_1"/>
<dbReference type="PANTHER" id="PTHR36116:SF1">
    <property type="entry name" value="UPF0060 MEMBRANE PROTEIN YNFA"/>
    <property type="match status" value="1"/>
</dbReference>
<dbReference type="KEGG" id="gtt:GUITHDRAFT_76221"/>
<organism evidence="6">
    <name type="scientific">Guillardia theta (strain CCMP2712)</name>
    <name type="common">Cryptophyte</name>
    <dbReference type="NCBI Taxonomy" id="905079"/>
    <lineage>
        <taxon>Eukaryota</taxon>
        <taxon>Cryptophyceae</taxon>
        <taxon>Pyrenomonadales</taxon>
        <taxon>Geminigeraceae</taxon>
        <taxon>Guillardia</taxon>
    </lineage>
</organism>
<dbReference type="OMA" id="DLYDWIG"/>
<feature type="non-terminal residue" evidence="6">
    <location>
        <position position="1"/>
    </location>
</feature>
<dbReference type="AlphaFoldDB" id="L1IUX6"/>
<dbReference type="GeneID" id="17296465"/>
<evidence type="ECO:0000313" key="8">
    <source>
        <dbReference type="Proteomes" id="UP000011087"/>
    </source>
</evidence>
<evidence type="ECO:0000256" key="1">
    <source>
        <dbReference type="ARBA" id="ARBA00022475"/>
    </source>
</evidence>
<dbReference type="Pfam" id="PF02694">
    <property type="entry name" value="UPF0060"/>
    <property type="match status" value="1"/>
</dbReference>
<name>L1IUX6_GUITC</name>